<dbReference type="PANTHER" id="PTHR42743">
    <property type="entry name" value="AMINO-ACID AMINOTRANSFERASE"/>
    <property type="match status" value="1"/>
</dbReference>
<dbReference type="InterPro" id="IPR043132">
    <property type="entry name" value="BCAT-like_C"/>
</dbReference>
<sequence length="275" mass="31278">MKSFCFAKSEIIDSRQAQVHPSDIAILRGYAIFDFFRVVDHIPLFLSKYLDRFISSADKAGLQLVYDKSVLKDIIFQLIEKNNHREGGMRMVLTGGISKNHFHPDGGDLFIFCEPLQMPAPEKYENGVKLLSVNYVRPIPDIKTTNYTYPCYLSLNWQAQKAEDVIYHHQGKVSESSRSNIFMVKGNEIITPASNILKGITREQVMRLSGTVKVEDFSLEELLQADEAFMSSTTKRILPITRIDEHRIGNGKPGPTTKQLMKAFYGIEQEIPSQK</sequence>
<keyword evidence="9" id="KW-0032">Aminotransferase</keyword>
<dbReference type="Proteomes" id="UP001595818">
    <property type="component" value="Unassembled WGS sequence"/>
</dbReference>
<comment type="catalytic activity">
    <reaction evidence="6">
        <text>L-valine + 2-oxoglutarate = 3-methyl-2-oxobutanoate + L-glutamate</text>
        <dbReference type="Rhea" id="RHEA:24813"/>
        <dbReference type="ChEBI" id="CHEBI:11851"/>
        <dbReference type="ChEBI" id="CHEBI:16810"/>
        <dbReference type="ChEBI" id="CHEBI:29985"/>
        <dbReference type="ChEBI" id="CHEBI:57762"/>
        <dbReference type="EC" id="2.6.1.42"/>
    </reaction>
</comment>
<evidence type="ECO:0000256" key="6">
    <source>
        <dbReference type="ARBA" id="ARBA00048212"/>
    </source>
</evidence>
<dbReference type="RefSeq" id="WP_377063095.1">
    <property type="nucleotide sequence ID" value="NZ_JBHSJJ010000003.1"/>
</dbReference>
<dbReference type="EMBL" id="JBHSJJ010000003">
    <property type="protein sequence ID" value="MFC4871538.1"/>
    <property type="molecule type" value="Genomic_DNA"/>
</dbReference>
<evidence type="ECO:0000256" key="8">
    <source>
        <dbReference type="ARBA" id="ARBA00049229"/>
    </source>
</evidence>
<dbReference type="GO" id="GO:0008483">
    <property type="term" value="F:transaminase activity"/>
    <property type="evidence" value="ECO:0007669"/>
    <property type="project" value="UniProtKB-KW"/>
</dbReference>
<dbReference type="SUPFAM" id="SSF56752">
    <property type="entry name" value="D-aminoacid aminotransferase-like PLP-dependent enzymes"/>
    <property type="match status" value="1"/>
</dbReference>
<evidence type="ECO:0000256" key="7">
    <source>
        <dbReference type="ARBA" id="ARBA00048798"/>
    </source>
</evidence>
<comment type="pathway">
    <text evidence="1">Amino-acid biosynthesis; L-isoleucine biosynthesis; L-isoleucine from 2-oxobutanoate: step 4/4.</text>
</comment>
<dbReference type="PANTHER" id="PTHR42743:SF11">
    <property type="entry name" value="AMINODEOXYCHORISMATE LYASE"/>
    <property type="match status" value="1"/>
</dbReference>
<evidence type="ECO:0000256" key="4">
    <source>
        <dbReference type="ARBA" id="ARBA00009320"/>
    </source>
</evidence>
<accession>A0ABV9SZ71</accession>
<comment type="catalytic activity">
    <reaction evidence="8">
        <text>L-leucine + 2-oxoglutarate = 4-methyl-2-oxopentanoate + L-glutamate</text>
        <dbReference type="Rhea" id="RHEA:18321"/>
        <dbReference type="ChEBI" id="CHEBI:16810"/>
        <dbReference type="ChEBI" id="CHEBI:17865"/>
        <dbReference type="ChEBI" id="CHEBI:29985"/>
        <dbReference type="ChEBI" id="CHEBI:57427"/>
        <dbReference type="EC" id="2.6.1.42"/>
    </reaction>
</comment>
<dbReference type="Gene3D" id="3.20.10.10">
    <property type="entry name" value="D-amino Acid Aminotransferase, subunit A, domain 2"/>
    <property type="match status" value="1"/>
</dbReference>
<dbReference type="EC" id="2.6.1.42" evidence="5"/>
<dbReference type="InterPro" id="IPR001544">
    <property type="entry name" value="Aminotrans_IV"/>
</dbReference>
<dbReference type="Gene3D" id="3.30.470.10">
    <property type="match status" value="1"/>
</dbReference>
<comment type="catalytic activity">
    <reaction evidence="7">
        <text>L-isoleucine + 2-oxoglutarate = (S)-3-methyl-2-oxopentanoate + L-glutamate</text>
        <dbReference type="Rhea" id="RHEA:24801"/>
        <dbReference type="ChEBI" id="CHEBI:16810"/>
        <dbReference type="ChEBI" id="CHEBI:29985"/>
        <dbReference type="ChEBI" id="CHEBI:35146"/>
        <dbReference type="ChEBI" id="CHEBI:58045"/>
        <dbReference type="EC" id="2.6.1.42"/>
    </reaction>
</comment>
<gene>
    <name evidence="9" type="ORF">ACFPFU_07555</name>
</gene>
<dbReference type="InterPro" id="IPR050571">
    <property type="entry name" value="Class-IV_PLP-Dep_Aminotrnsfr"/>
</dbReference>
<protein>
    <recommendedName>
        <fullName evidence="5">branched-chain-amino-acid transaminase</fullName>
        <ecNumber evidence="5">2.6.1.42</ecNumber>
    </recommendedName>
</protein>
<evidence type="ECO:0000256" key="1">
    <source>
        <dbReference type="ARBA" id="ARBA00004824"/>
    </source>
</evidence>
<keyword evidence="9" id="KW-0808">Transferase</keyword>
<reference evidence="10" key="1">
    <citation type="journal article" date="2019" name="Int. J. Syst. Evol. Microbiol.">
        <title>The Global Catalogue of Microorganisms (GCM) 10K type strain sequencing project: providing services to taxonomists for standard genome sequencing and annotation.</title>
        <authorList>
            <consortium name="The Broad Institute Genomics Platform"/>
            <consortium name="The Broad Institute Genome Sequencing Center for Infectious Disease"/>
            <person name="Wu L."/>
            <person name="Ma J."/>
        </authorList>
    </citation>
    <scope>NUCLEOTIDE SEQUENCE [LARGE SCALE GENOMIC DNA]</scope>
    <source>
        <strain evidence="10">CGMCC 4.7466</strain>
    </source>
</reference>
<dbReference type="CDD" id="cd00449">
    <property type="entry name" value="PLPDE_IV"/>
    <property type="match status" value="1"/>
</dbReference>
<evidence type="ECO:0000256" key="5">
    <source>
        <dbReference type="ARBA" id="ARBA00013053"/>
    </source>
</evidence>
<organism evidence="9 10">
    <name type="scientific">Negadavirga shengliensis</name>
    <dbReference type="NCBI Taxonomy" id="1389218"/>
    <lineage>
        <taxon>Bacteria</taxon>
        <taxon>Pseudomonadati</taxon>
        <taxon>Bacteroidota</taxon>
        <taxon>Cytophagia</taxon>
        <taxon>Cytophagales</taxon>
        <taxon>Cyclobacteriaceae</taxon>
        <taxon>Negadavirga</taxon>
    </lineage>
</organism>
<keyword evidence="10" id="KW-1185">Reference proteome</keyword>
<name>A0ABV9SZ71_9BACT</name>
<dbReference type="InterPro" id="IPR043131">
    <property type="entry name" value="BCAT-like_N"/>
</dbReference>
<evidence type="ECO:0000256" key="3">
    <source>
        <dbReference type="ARBA" id="ARBA00005072"/>
    </source>
</evidence>
<dbReference type="InterPro" id="IPR036038">
    <property type="entry name" value="Aminotransferase-like"/>
</dbReference>
<comment type="similarity">
    <text evidence="4">Belongs to the class-IV pyridoxal-phosphate-dependent aminotransferase family.</text>
</comment>
<evidence type="ECO:0000256" key="2">
    <source>
        <dbReference type="ARBA" id="ARBA00004931"/>
    </source>
</evidence>
<proteinExistence type="inferred from homology"/>
<comment type="caution">
    <text evidence="9">The sequence shown here is derived from an EMBL/GenBank/DDBJ whole genome shotgun (WGS) entry which is preliminary data.</text>
</comment>
<evidence type="ECO:0000313" key="10">
    <source>
        <dbReference type="Proteomes" id="UP001595818"/>
    </source>
</evidence>
<evidence type="ECO:0000313" key="9">
    <source>
        <dbReference type="EMBL" id="MFC4871538.1"/>
    </source>
</evidence>
<comment type="pathway">
    <text evidence="2">Amino-acid biosynthesis; L-valine biosynthesis; L-valine from pyruvate: step 4/4.</text>
</comment>
<dbReference type="Pfam" id="PF01063">
    <property type="entry name" value="Aminotran_4"/>
    <property type="match status" value="1"/>
</dbReference>
<comment type="pathway">
    <text evidence="3">Amino-acid biosynthesis; L-leucine biosynthesis; L-leucine from 3-methyl-2-oxobutanoate: step 4/4.</text>
</comment>